<evidence type="ECO:0000259" key="2">
    <source>
        <dbReference type="PROSITE" id="PS51736"/>
    </source>
</evidence>
<evidence type="ECO:0000259" key="3">
    <source>
        <dbReference type="PROSITE" id="PS51737"/>
    </source>
</evidence>
<protein>
    <recommendedName>
        <fullName evidence="6">Recombinase</fullName>
    </recommendedName>
</protein>
<dbReference type="CDD" id="cd00338">
    <property type="entry name" value="Ser_Recombinase"/>
    <property type="match status" value="1"/>
</dbReference>
<dbReference type="InterPro" id="IPR006119">
    <property type="entry name" value="Resolv_N"/>
</dbReference>
<dbReference type="SUPFAM" id="SSF53041">
    <property type="entry name" value="Resolvase-like"/>
    <property type="match status" value="1"/>
</dbReference>
<dbReference type="OrthoDB" id="65783at2"/>
<feature type="domain" description="Recombinase" evidence="3">
    <location>
        <begin position="163"/>
        <end position="290"/>
    </location>
</feature>
<dbReference type="Gene3D" id="3.40.50.1390">
    <property type="entry name" value="Resolvase, N-terminal catalytic domain"/>
    <property type="match status" value="1"/>
</dbReference>
<dbReference type="InterPro" id="IPR011109">
    <property type="entry name" value="DNA_bind_recombinase_dom"/>
</dbReference>
<dbReference type="AlphaFoldDB" id="A0A348AMI3"/>
<dbReference type="Pfam" id="PF00239">
    <property type="entry name" value="Resolvase"/>
    <property type="match status" value="1"/>
</dbReference>
<dbReference type="Proteomes" id="UP000276437">
    <property type="component" value="Chromosome"/>
</dbReference>
<dbReference type="KEGG" id="mana:MAMMFC1_02966"/>
<evidence type="ECO:0008006" key="6">
    <source>
        <dbReference type="Google" id="ProtNLM"/>
    </source>
</evidence>
<dbReference type="EMBL" id="AP018449">
    <property type="protein sequence ID" value="BBB92281.1"/>
    <property type="molecule type" value="Genomic_DNA"/>
</dbReference>
<reference evidence="4 5" key="1">
    <citation type="journal article" date="2018" name="Int. J. Syst. Evol. Microbiol.">
        <title>Methylomusa anaerophila gen. nov., sp. nov., an anaerobic methanol-utilizing bacterium isolated from a microbial fuel cell.</title>
        <authorList>
            <person name="Amano N."/>
            <person name="Yamamuro A."/>
            <person name="Miyahara M."/>
            <person name="Kouzuma A."/>
            <person name="Abe T."/>
            <person name="Watanabe K."/>
        </authorList>
    </citation>
    <scope>NUCLEOTIDE SEQUENCE [LARGE SCALE GENOMIC DNA]</scope>
    <source>
        <strain evidence="4 5">MMFC1</strain>
    </source>
</reference>
<organism evidence="4 5">
    <name type="scientific">Methylomusa anaerophila</name>
    <dbReference type="NCBI Taxonomy" id="1930071"/>
    <lineage>
        <taxon>Bacteria</taxon>
        <taxon>Bacillati</taxon>
        <taxon>Bacillota</taxon>
        <taxon>Negativicutes</taxon>
        <taxon>Selenomonadales</taxon>
        <taxon>Sporomusaceae</taxon>
        <taxon>Methylomusa</taxon>
    </lineage>
</organism>
<sequence length="500" mass="58330">MNKEDNIKHVAIYLRKSRDEGENADVLSKHRDTLVSYAKSHSWTYNLYEEIGSGESIAKRKKVKQLLSHVEDGLYDGVLVMDIDRLGRGNHDDWAEICKAFFYTETFIITPQKIYDLSKEQDEMLFDFQTILARMEYKIIKKRLREGKAAGAKKGMWTNGSPPYPYVYNQATRMIEVDPDKLKIYRMIIDKYLLGMSTLQIAIWLNQRKIAPPYSGKRNKCGWSHVSIHRLLISEIHLGYVIYGKSRSHRGTAQLVNKEDWIKVKGEHQPVKTEEEHAQIMARIEQNKIIPRKCRAGMLPLSGLLYCSKCGRRMQFKRSQTKSGNYWTALCTYTYPDGRKCDQVGRKLDDDFYKALYQHIIKIDEQTLELVDETSAQHRELNALIEMKQKELEQTEQAIEKLFEIFEDGAITKQRLADRIAGHEKTRVELEAEIEKCKTALVAQVNMVTVEMVQKRIDEFKALWTNAINPNEQNRAFKLLVDRIVYDREDNGMRLDILYK</sequence>
<dbReference type="InterPro" id="IPR038109">
    <property type="entry name" value="DNA_bind_recomb_sf"/>
</dbReference>
<dbReference type="GO" id="GO:0003677">
    <property type="term" value="F:DNA binding"/>
    <property type="evidence" value="ECO:0007669"/>
    <property type="project" value="InterPro"/>
</dbReference>
<dbReference type="GO" id="GO:0000150">
    <property type="term" value="F:DNA strand exchange activity"/>
    <property type="evidence" value="ECO:0007669"/>
    <property type="project" value="InterPro"/>
</dbReference>
<evidence type="ECO:0000313" key="5">
    <source>
        <dbReference type="Proteomes" id="UP000276437"/>
    </source>
</evidence>
<evidence type="ECO:0000256" key="1">
    <source>
        <dbReference type="SAM" id="Coils"/>
    </source>
</evidence>
<dbReference type="PROSITE" id="PS51736">
    <property type="entry name" value="RECOMBINASES_3"/>
    <property type="match status" value="1"/>
</dbReference>
<dbReference type="Pfam" id="PF13408">
    <property type="entry name" value="Zn_ribbon_recom"/>
    <property type="match status" value="1"/>
</dbReference>
<dbReference type="PANTHER" id="PTHR30461:SF23">
    <property type="entry name" value="DNA RECOMBINASE-RELATED"/>
    <property type="match status" value="1"/>
</dbReference>
<dbReference type="Gene3D" id="3.90.1750.20">
    <property type="entry name" value="Putative Large Serine Recombinase, Chain B, Domain 2"/>
    <property type="match status" value="1"/>
</dbReference>
<feature type="coiled-coil region" evidence="1">
    <location>
        <begin position="371"/>
        <end position="440"/>
    </location>
</feature>
<dbReference type="Pfam" id="PF07508">
    <property type="entry name" value="Recombinase"/>
    <property type="match status" value="1"/>
</dbReference>
<evidence type="ECO:0000313" key="4">
    <source>
        <dbReference type="EMBL" id="BBB92281.1"/>
    </source>
</evidence>
<accession>A0A348AMI3</accession>
<dbReference type="InterPro" id="IPR025827">
    <property type="entry name" value="Zn_ribbon_recom_dom"/>
</dbReference>
<gene>
    <name evidence="4" type="ORF">MAMMFC1_02966</name>
</gene>
<dbReference type="RefSeq" id="WP_126309192.1">
    <property type="nucleotide sequence ID" value="NZ_AP018449.1"/>
</dbReference>
<feature type="domain" description="Resolvase/invertase-type recombinase catalytic" evidence="2">
    <location>
        <begin position="9"/>
        <end position="155"/>
    </location>
</feature>
<dbReference type="InterPro" id="IPR036162">
    <property type="entry name" value="Resolvase-like_N_sf"/>
</dbReference>
<keyword evidence="5" id="KW-1185">Reference proteome</keyword>
<dbReference type="PROSITE" id="PS51737">
    <property type="entry name" value="RECOMBINASE_DNA_BIND"/>
    <property type="match status" value="1"/>
</dbReference>
<proteinExistence type="predicted"/>
<dbReference type="PANTHER" id="PTHR30461">
    <property type="entry name" value="DNA-INVERTASE FROM LAMBDOID PROPHAGE"/>
    <property type="match status" value="1"/>
</dbReference>
<keyword evidence="1" id="KW-0175">Coiled coil</keyword>
<name>A0A348AMI3_9FIRM</name>
<dbReference type="SMART" id="SM00857">
    <property type="entry name" value="Resolvase"/>
    <property type="match status" value="1"/>
</dbReference>
<dbReference type="InterPro" id="IPR050639">
    <property type="entry name" value="SSR_resolvase"/>
</dbReference>